<organism evidence="13 14">
    <name type="scientific">Paspalum notatum var. saurae</name>
    <dbReference type="NCBI Taxonomy" id="547442"/>
    <lineage>
        <taxon>Eukaryota</taxon>
        <taxon>Viridiplantae</taxon>
        <taxon>Streptophyta</taxon>
        <taxon>Embryophyta</taxon>
        <taxon>Tracheophyta</taxon>
        <taxon>Spermatophyta</taxon>
        <taxon>Magnoliopsida</taxon>
        <taxon>Liliopsida</taxon>
        <taxon>Poales</taxon>
        <taxon>Poaceae</taxon>
        <taxon>PACMAD clade</taxon>
        <taxon>Panicoideae</taxon>
        <taxon>Andropogonodae</taxon>
        <taxon>Paspaleae</taxon>
        <taxon>Paspalinae</taxon>
        <taxon>Paspalum</taxon>
    </lineage>
</organism>
<evidence type="ECO:0000256" key="4">
    <source>
        <dbReference type="ARBA" id="ARBA00022722"/>
    </source>
</evidence>
<dbReference type="AlphaFoldDB" id="A0AAQ3XIF4"/>
<comment type="similarity">
    <text evidence="2">Belongs to the MORC ATPase protein family.</text>
</comment>
<keyword evidence="8" id="KW-0943">RNA-mediated gene silencing</keyword>
<evidence type="ECO:0000256" key="11">
    <source>
        <dbReference type="SAM" id="MobiDB-lite"/>
    </source>
</evidence>
<keyword evidence="9" id="KW-0234">DNA repair</keyword>
<dbReference type="Pfam" id="PF13589">
    <property type="entry name" value="HATPase_c_3"/>
    <property type="match status" value="1"/>
</dbReference>
<dbReference type="PANTHER" id="PTHR23336:SF73">
    <property type="entry name" value="PROTEIN MICRORCHIDIA 6"/>
    <property type="match status" value="1"/>
</dbReference>
<comment type="subcellular location">
    <subcellularLocation>
        <location evidence="1">Nucleus</location>
    </subcellularLocation>
</comment>
<dbReference type="SUPFAM" id="SSF55874">
    <property type="entry name" value="ATPase domain of HSP90 chaperone/DNA topoisomerase II/histidine kinase"/>
    <property type="match status" value="1"/>
</dbReference>
<feature type="region of interest" description="Disordered" evidence="11">
    <location>
        <begin position="623"/>
        <end position="642"/>
    </location>
</feature>
<dbReference type="GO" id="GO:0006281">
    <property type="term" value="P:DNA repair"/>
    <property type="evidence" value="ECO:0007669"/>
    <property type="project" value="UniProtKB-KW"/>
</dbReference>
<feature type="domain" description="Morc S5" evidence="12">
    <location>
        <begin position="368"/>
        <end position="496"/>
    </location>
</feature>
<keyword evidence="7" id="KW-0175">Coiled coil</keyword>
<dbReference type="Pfam" id="PF17942">
    <property type="entry name" value="Morc6_S5"/>
    <property type="match status" value="1"/>
</dbReference>
<dbReference type="GO" id="GO:0005634">
    <property type="term" value="C:nucleus"/>
    <property type="evidence" value="ECO:0007669"/>
    <property type="project" value="UniProtKB-SubCell"/>
</dbReference>
<keyword evidence="6" id="KW-0227">DNA damage</keyword>
<dbReference type="InterPro" id="IPR036890">
    <property type="entry name" value="HATPase_C_sf"/>
</dbReference>
<name>A0AAQ3XIF4_PASNO</name>
<keyword evidence="5" id="KW-0255">Endonuclease</keyword>
<reference evidence="13 14" key="1">
    <citation type="submission" date="2024-02" db="EMBL/GenBank/DDBJ databases">
        <title>High-quality chromosome-scale genome assembly of Pensacola bahiagrass (Paspalum notatum Flugge var. saurae).</title>
        <authorList>
            <person name="Vega J.M."/>
            <person name="Podio M."/>
            <person name="Orjuela J."/>
            <person name="Siena L.A."/>
            <person name="Pessino S.C."/>
            <person name="Combes M.C."/>
            <person name="Mariac C."/>
            <person name="Albertini E."/>
            <person name="Pupilli F."/>
            <person name="Ortiz J.P.A."/>
            <person name="Leblanc O."/>
        </authorList>
    </citation>
    <scope>NUCLEOTIDE SEQUENCE [LARGE SCALE GENOMIC DNA]</scope>
    <source>
        <strain evidence="13">R1</strain>
        <tissue evidence="13">Leaf</tissue>
    </source>
</reference>
<feature type="compositionally biased region" description="Polar residues" evidence="11">
    <location>
        <begin position="815"/>
        <end position="831"/>
    </location>
</feature>
<evidence type="ECO:0000256" key="6">
    <source>
        <dbReference type="ARBA" id="ARBA00022763"/>
    </source>
</evidence>
<dbReference type="InterPro" id="IPR041006">
    <property type="entry name" value="Morc_S5"/>
</dbReference>
<dbReference type="Gene3D" id="3.30.565.10">
    <property type="entry name" value="Histidine kinase-like ATPase, C-terminal domain"/>
    <property type="match status" value="1"/>
</dbReference>
<evidence type="ECO:0000256" key="10">
    <source>
        <dbReference type="ARBA" id="ARBA00023242"/>
    </source>
</evidence>
<dbReference type="PANTHER" id="PTHR23336">
    <property type="entry name" value="ZINC FINGER CW-TYPE COILED-COIL DOMAIN PROTEIN 3"/>
    <property type="match status" value="1"/>
</dbReference>
<keyword evidence="14" id="KW-1185">Reference proteome</keyword>
<protein>
    <recommendedName>
        <fullName evidence="12">Morc S5 domain-containing protein</fullName>
    </recommendedName>
</protein>
<comment type="subunit">
    <text evidence="3">Homodimer.</text>
</comment>
<dbReference type="InterPro" id="IPR045261">
    <property type="entry name" value="MORC_ATPase"/>
</dbReference>
<evidence type="ECO:0000256" key="7">
    <source>
        <dbReference type="ARBA" id="ARBA00023054"/>
    </source>
</evidence>
<dbReference type="GO" id="GO:0031349">
    <property type="term" value="P:positive regulation of defense response"/>
    <property type="evidence" value="ECO:0007669"/>
    <property type="project" value="UniProtKB-ARBA"/>
</dbReference>
<sequence length="844" mass="92328">MSKIDNRFSGASDEKKVEYLLQIAQDGVQKIHPMDSERMKVYYGQHRSQINTCQSSNHLGKRQRDAQTCHVLEPVDPKLTCKPINLAIAGSASQGAISAARLSSQVIGAGGRNETQCPSRQDPDLIYRELVHHKFQDASETSYQWIFGAVAELLDNAVDEIPHGATKVLIDGVANPCDGSPALLVQDDGGGMNPISLWKCMTAECPNRKTPDSIGQNGKGFKAAISCLGTSAIIFSRHVHTSDPTQSIGLRFHVFGKGTDEKHILIPMVHYKYNPVTGETIGYGHSPRQFSINMSVLLKLSPYSSEKELLQNFDDIGPHGTKIIVFNLSHNTRGDLDLDFDTDKKDIRNSAATTHPENEVVGDQSHLTYVSILYLGLPKHFRIILRGEEVKRRSLATELKHSQCIKYRHSMTEKEDAVVLGFLDGASDMDRFCFYYKQRLILPFVPPYGFLDSNQSIVGVLQVNYLQPAQNKQDFQWSPDLETLQKNLKEMRTEFWKHIKGKELKDAASRLSLGPPGSHHEADLTRSNTTGMHYRMIPSVRAHCVATVFESTYSSMPVPRAPRTCLPLFPIAPARDSQKRVMAMADAWDQGASSNDVSARPTKLLLEWNNGGTYSHGIQRATAAHPPKPAVASNAGEGRQPTKPAVASINDYGMNFKGKSASTAPQAYRAPPFSLPENSIMRPNSIMRAPAPHLVAFYMPATAGDRCQSTTASSVAGITSPLPTTQLAMVNNIGSLAPSHSVSAGAMVALHDLPIKMMEPGDAVIPLGVGVTAIAPARPALISATATREPNTVDRRDREASAFHPWCPPGFKPDNGSSSSSKQAQELQDGSNQEEKGAMVLFRP</sequence>
<evidence type="ECO:0000256" key="8">
    <source>
        <dbReference type="ARBA" id="ARBA00023158"/>
    </source>
</evidence>
<dbReference type="GO" id="GO:0004519">
    <property type="term" value="F:endonuclease activity"/>
    <property type="evidence" value="ECO:0007669"/>
    <property type="project" value="UniProtKB-KW"/>
</dbReference>
<evidence type="ECO:0000259" key="12">
    <source>
        <dbReference type="Pfam" id="PF17942"/>
    </source>
</evidence>
<proteinExistence type="inferred from homology"/>
<evidence type="ECO:0000313" key="13">
    <source>
        <dbReference type="EMBL" id="WVZ99086.1"/>
    </source>
</evidence>
<evidence type="ECO:0000256" key="2">
    <source>
        <dbReference type="ARBA" id="ARBA00007845"/>
    </source>
</evidence>
<gene>
    <name evidence="13" type="ORF">U9M48_044436</name>
</gene>
<keyword evidence="5" id="KW-0378">Hydrolase</keyword>
<feature type="region of interest" description="Disordered" evidence="11">
    <location>
        <begin position="785"/>
        <end position="844"/>
    </location>
</feature>
<keyword evidence="4" id="KW-0540">Nuclease</keyword>
<evidence type="ECO:0000313" key="14">
    <source>
        <dbReference type="Proteomes" id="UP001341281"/>
    </source>
</evidence>
<evidence type="ECO:0000256" key="3">
    <source>
        <dbReference type="ARBA" id="ARBA00011738"/>
    </source>
</evidence>
<evidence type="ECO:0000256" key="9">
    <source>
        <dbReference type="ARBA" id="ARBA00023204"/>
    </source>
</evidence>
<dbReference type="GO" id="GO:0016887">
    <property type="term" value="F:ATP hydrolysis activity"/>
    <property type="evidence" value="ECO:0007669"/>
    <property type="project" value="InterPro"/>
</dbReference>
<keyword evidence="10" id="KW-0539">Nucleus</keyword>
<dbReference type="EMBL" id="CP144754">
    <property type="protein sequence ID" value="WVZ99086.1"/>
    <property type="molecule type" value="Genomic_DNA"/>
</dbReference>
<dbReference type="GO" id="GO:0031047">
    <property type="term" value="P:regulatory ncRNA-mediated gene silencing"/>
    <property type="evidence" value="ECO:0007669"/>
    <property type="project" value="UniProtKB-KW"/>
</dbReference>
<accession>A0AAQ3XIF4</accession>
<dbReference type="Proteomes" id="UP001341281">
    <property type="component" value="Chromosome 10"/>
</dbReference>
<feature type="compositionally biased region" description="Basic and acidic residues" evidence="11">
    <location>
        <begin position="791"/>
        <end position="801"/>
    </location>
</feature>
<evidence type="ECO:0000256" key="5">
    <source>
        <dbReference type="ARBA" id="ARBA00022759"/>
    </source>
</evidence>
<evidence type="ECO:0000256" key="1">
    <source>
        <dbReference type="ARBA" id="ARBA00004123"/>
    </source>
</evidence>